<evidence type="ECO:0000256" key="1">
    <source>
        <dbReference type="ARBA" id="ARBA00004479"/>
    </source>
</evidence>
<dbReference type="Proteomes" id="UP000765507">
    <property type="component" value="Unassembled WGS sequence"/>
</dbReference>
<keyword evidence="6 9" id="KW-0472">Membrane</keyword>
<evidence type="ECO:0000256" key="5">
    <source>
        <dbReference type="ARBA" id="ARBA00022989"/>
    </source>
</evidence>
<dbReference type="Gene3D" id="2.60.40.10">
    <property type="entry name" value="Immunoglobulins"/>
    <property type="match status" value="3"/>
</dbReference>
<dbReference type="PANTHER" id="PTHR23037:SF46">
    <property type="entry name" value="INTERLEUKIN 5 RECEPTOR SUBUNIT ALPHA"/>
    <property type="match status" value="1"/>
</dbReference>
<dbReference type="InterPro" id="IPR040566">
    <property type="entry name" value="Il13Ra_Ig"/>
</dbReference>
<dbReference type="PANTHER" id="PTHR23037">
    <property type="entry name" value="CYTOKINE RECEPTOR"/>
    <property type="match status" value="1"/>
</dbReference>
<evidence type="ECO:0000256" key="4">
    <source>
        <dbReference type="ARBA" id="ARBA00022729"/>
    </source>
</evidence>
<dbReference type="AlphaFoldDB" id="A0A8T1T8U3"/>
<evidence type="ECO:0000256" key="6">
    <source>
        <dbReference type="ARBA" id="ARBA00023136"/>
    </source>
</evidence>
<feature type="domain" description="Fibronectin type-III" evidence="10">
    <location>
        <begin position="255"/>
        <end position="352"/>
    </location>
</feature>
<dbReference type="SMART" id="SM00060">
    <property type="entry name" value="FN3"/>
    <property type="match status" value="1"/>
</dbReference>
<accession>A0A8T1T8U3</accession>
<organism evidence="11 12">
    <name type="scientific">Chelydra serpentina</name>
    <name type="common">Snapping turtle</name>
    <name type="synonym">Testudo serpentina</name>
    <dbReference type="NCBI Taxonomy" id="8475"/>
    <lineage>
        <taxon>Eukaryota</taxon>
        <taxon>Metazoa</taxon>
        <taxon>Chordata</taxon>
        <taxon>Craniata</taxon>
        <taxon>Vertebrata</taxon>
        <taxon>Euteleostomi</taxon>
        <taxon>Archelosauria</taxon>
        <taxon>Testudinata</taxon>
        <taxon>Testudines</taxon>
        <taxon>Cryptodira</taxon>
        <taxon>Durocryptodira</taxon>
        <taxon>Americhelydia</taxon>
        <taxon>Chelydroidea</taxon>
        <taxon>Chelydridae</taxon>
        <taxon>Chelydra</taxon>
    </lineage>
</organism>
<feature type="transmembrane region" description="Helical" evidence="9">
    <location>
        <begin position="355"/>
        <end position="380"/>
    </location>
</feature>
<evidence type="ECO:0000256" key="3">
    <source>
        <dbReference type="ARBA" id="ARBA00022692"/>
    </source>
</evidence>
<feature type="non-terminal residue" evidence="11">
    <location>
        <position position="458"/>
    </location>
</feature>
<dbReference type="InterPro" id="IPR003961">
    <property type="entry name" value="FN3_dom"/>
</dbReference>
<keyword evidence="5 9" id="KW-1133">Transmembrane helix</keyword>
<protein>
    <submittedName>
        <fullName evidence="11">Interleukin 13 receptor subunit alpha 1</fullName>
    </submittedName>
</protein>
<evidence type="ECO:0000259" key="10">
    <source>
        <dbReference type="PROSITE" id="PS50853"/>
    </source>
</evidence>
<dbReference type="EMBL" id="JAHGAV010000027">
    <property type="protein sequence ID" value="KAG6937194.1"/>
    <property type="molecule type" value="Genomic_DNA"/>
</dbReference>
<name>A0A8T1T8U3_CHESE</name>
<dbReference type="PROSITE" id="PS50853">
    <property type="entry name" value="FN3"/>
    <property type="match status" value="1"/>
</dbReference>
<dbReference type="InterPro" id="IPR015321">
    <property type="entry name" value="TypeI_recpt_CBD"/>
</dbReference>
<evidence type="ECO:0000256" key="8">
    <source>
        <dbReference type="ARBA" id="ARBA00023180"/>
    </source>
</evidence>
<keyword evidence="8" id="KW-0325">Glycoprotein</keyword>
<dbReference type="InterPro" id="IPR048648">
    <property type="entry name" value="CRLF2-like_D2"/>
</dbReference>
<keyword evidence="4" id="KW-0732">Signal</keyword>
<sequence>FPSGPSPQRREAGRRAAALPDADMGAAVPAGARLFLALTLCLAAGAAEPDGRPAGRKVLPPPSNLHYSFGQLCKLKWTWNPAEGIHSGCDLKYCSEILINGIPQDNREWTKNLFREEAVSLNEEVHFRVRSECKSDNTSEPSNWVKISTPPKGAAGTAAVGINCTWHDLEYMVCTWLPGQNANASTNYTLYYWYEGLGNHQQCQNYIYGENFGCNFSLSIPNSTNGYPTISILIRDNSEEIRPVCTNRNPTTIVKPGPPRIVTVSMIRDEIHIEWQKPGTFPPNCLAYQVEFKDSKSDFVQLYDIKQSNKTWFPNVHPNTVYILKVRARPEETCYSSSHWSDWSEEKSIGENTDFTFYIVLILTIPLTVAVATIILLVYLKRLKILIYPQIPDPRKIIKRMFGEQIEDSQSCPGDDFLNVYKPAMEEEIHYLVCIENPESSTSENEDRERPSLQVKAL</sequence>
<dbReference type="SUPFAM" id="SSF49265">
    <property type="entry name" value="Fibronectin type III"/>
    <property type="match status" value="2"/>
</dbReference>
<evidence type="ECO:0000313" key="12">
    <source>
        <dbReference type="Proteomes" id="UP000765507"/>
    </source>
</evidence>
<gene>
    <name evidence="11" type="primary">IL13RA1</name>
    <name evidence="11" type="ORF">G0U57_010545</name>
</gene>
<keyword evidence="7 11" id="KW-0675">Receptor</keyword>
<dbReference type="Pfam" id="PF21605">
    <property type="entry name" value="CRLF2-like_D2"/>
    <property type="match status" value="1"/>
</dbReference>
<evidence type="ECO:0000256" key="7">
    <source>
        <dbReference type="ARBA" id="ARBA00023170"/>
    </source>
</evidence>
<dbReference type="OrthoDB" id="9940625at2759"/>
<reference evidence="11 12" key="1">
    <citation type="journal article" date="2020" name="G3 (Bethesda)">
        <title>Draft Genome of the Common Snapping Turtle, Chelydra serpentina, a Model for Phenotypic Plasticity in Reptiles.</title>
        <authorList>
            <person name="Das D."/>
            <person name="Singh S.K."/>
            <person name="Bierstedt J."/>
            <person name="Erickson A."/>
            <person name="Galli G.L.J."/>
            <person name="Crossley D.A. 2nd"/>
            <person name="Rhen T."/>
        </authorList>
    </citation>
    <scope>NUCLEOTIDE SEQUENCE [LARGE SCALE GENOMIC DNA]</scope>
    <source>
        <strain evidence="11">KW</strain>
    </source>
</reference>
<evidence type="ECO:0000313" key="11">
    <source>
        <dbReference type="EMBL" id="KAG6937194.1"/>
    </source>
</evidence>
<evidence type="ECO:0000256" key="9">
    <source>
        <dbReference type="SAM" id="Phobius"/>
    </source>
</evidence>
<keyword evidence="3 9" id="KW-0812">Transmembrane</keyword>
<comment type="similarity">
    <text evidence="2">Belongs to the type I cytokine receptor family. Type 5 subfamily.</text>
</comment>
<evidence type="ECO:0000256" key="2">
    <source>
        <dbReference type="ARBA" id="ARBA00008159"/>
    </source>
</evidence>
<keyword evidence="12" id="KW-1185">Reference proteome</keyword>
<comment type="subcellular location">
    <subcellularLocation>
        <location evidence="1">Membrane</location>
        <topology evidence="1">Single-pass type I membrane protein</topology>
    </subcellularLocation>
</comment>
<proteinExistence type="inferred from homology"/>
<dbReference type="GO" id="GO:0004896">
    <property type="term" value="F:cytokine receptor activity"/>
    <property type="evidence" value="ECO:0007669"/>
    <property type="project" value="TreeGrafter"/>
</dbReference>
<dbReference type="GO" id="GO:0009897">
    <property type="term" value="C:external side of plasma membrane"/>
    <property type="evidence" value="ECO:0007669"/>
    <property type="project" value="TreeGrafter"/>
</dbReference>
<dbReference type="InterPro" id="IPR036116">
    <property type="entry name" value="FN3_sf"/>
</dbReference>
<comment type="caution">
    <text evidence="11">The sequence shown here is derived from an EMBL/GenBank/DDBJ whole genome shotgun (WGS) entry which is preliminary data.</text>
</comment>
<dbReference type="CDD" id="cd00063">
    <property type="entry name" value="FN3"/>
    <property type="match status" value="1"/>
</dbReference>
<dbReference type="InterPro" id="IPR013783">
    <property type="entry name" value="Ig-like_fold"/>
</dbReference>
<dbReference type="Pfam" id="PF09240">
    <property type="entry name" value="IL6Ra-bind"/>
    <property type="match status" value="1"/>
</dbReference>
<dbReference type="Pfam" id="PF18001">
    <property type="entry name" value="Il13Ra_Ig"/>
    <property type="match status" value="1"/>
</dbReference>